<evidence type="ECO:0000256" key="1">
    <source>
        <dbReference type="SAM" id="MobiDB-lite"/>
    </source>
</evidence>
<feature type="transmembrane region" description="Helical" evidence="2">
    <location>
        <begin position="63"/>
        <end position="83"/>
    </location>
</feature>
<dbReference type="AlphaFoldDB" id="A0A023WXW2"/>
<keyword evidence="2" id="KW-0472">Membrane</keyword>
<gene>
    <name evidence="3" type="ORF">UIB01_22185</name>
</gene>
<dbReference type="PANTHER" id="PTHR34703">
    <property type="entry name" value="ANTIPORTER SUBUNIT MNHG2-RELATED"/>
    <property type="match status" value="1"/>
</dbReference>
<name>A0A023WXW2_STUST</name>
<protein>
    <submittedName>
        <fullName evidence="3">Potassium:proton antiporter</fullName>
    </submittedName>
</protein>
<dbReference type="GO" id="GO:0015385">
    <property type="term" value="F:sodium:proton antiporter activity"/>
    <property type="evidence" value="ECO:0007669"/>
    <property type="project" value="TreeGrafter"/>
</dbReference>
<evidence type="ECO:0000313" key="3">
    <source>
        <dbReference type="EMBL" id="AHY45047.1"/>
    </source>
</evidence>
<keyword evidence="2" id="KW-1133">Transmembrane helix</keyword>
<accession>A0A023WXW2</accession>
<keyword evidence="2" id="KW-0812">Transmembrane</keyword>
<dbReference type="KEGG" id="pstu:UIB01_22185"/>
<evidence type="ECO:0000256" key="2">
    <source>
        <dbReference type="SAM" id="Phobius"/>
    </source>
</evidence>
<proteinExistence type="predicted"/>
<feature type="compositionally biased region" description="Basic and acidic residues" evidence="1">
    <location>
        <begin position="121"/>
        <end position="141"/>
    </location>
</feature>
<dbReference type="NCBIfam" id="TIGR01300">
    <property type="entry name" value="CPA3_mnhG_phaG"/>
    <property type="match status" value="1"/>
</dbReference>
<feature type="transmembrane region" description="Helical" evidence="2">
    <location>
        <begin position="6"/>
        <end position="28"/>
    </location>
</feature>
<evidence type="ECO:0000313" key="4">
    <source>
        <dbReference type="Proteomes" id="UP000025238"/>
    </source>
</evidence>
<sequence>MIEILAVAFMLVGVIFLFAAMFGLLRFADPLQRIHATTKSGTVGAGLILVGVMIEMGDAQATFIGTATVIFLMLTIPIAGHLLGRAAYVSGARLDGLHGDDALDGVLERSPLTLDEYLAQTEKRPPQRNPEPGRADLRANVDEPTSLVDNPGSAK</sequence>
<dbReference type="OrthoDB" id="9813804at2"/>
<dbReference type="PATRIC" id="fig|316.97.peg.4441"/>
<dbReference type="PANTHER" id="PTHR34703:SF1">
    <property type="entry name" value="ANTIPORTER SUBUNIT MNHG2-RELATED"/>
    <property type="match status" value="1"/>
</dbReference>
<feature type="region of interest" description="Disordered" evidence="1">
    <location>
        <begin position="118"/>
        <end position="155"/>
    </location>
</feature>
<dbReference type="Pfam" id="PF03334">
    <property type="entry name" value="PhaG_MnhG_YufB"/>
    <property type="match status" value="1"/>
</dbReference>
<reference evidence="3 4" key="1">
    <citation type="submission" date="2014-03" db="EMBL/GenBank/DDBJ databases">
        <title>Complete genome sequence of Pseudomonas stutzeri 19SMN4.</title>
        <authorList>
            <person name="Brunet-Galmes I."/>
            <person name="Nogales B."/>
            <person name="Busquets A."/>
            <person name="Pena A."/>
            <person name="Gomila M."/>
            <person name="Garcia-Valdes E."/>
            <person name="Lalucat J."/>
            <person name="Bennasar A."/>
            <person name="Bosch R."/>
        </authorList>
    </citation>
    <scope>NUCLEOTIDE SEQUENCE [LARGE SCALE GENOMIC DNA]</scope>
    <source>
        <strain evidence="3 4">19SMN4</strain>
    </source>
</reference>
<dbReference type="InterPro" id="IPR005133">
    <property type="entry name" value="PhaG_MnhG_YufB"/>
</dbReference>
<organism evidence="3 4">
    <name type="scientific">Stutzerimonas stutzeri</name>
    <name type="common">Pseudomonas stutzeri</name>
    <dbReference type="NCBI Taxonomy" id="316"/>
    <lineage>
        <taxon>Bacteria</taxon>
        <taxon>Pseudomonadati</taxon>
        <taxon>Pseudomonadota</taxon>
        <taxon>Gammaproteobacteria</taxon>
        <taxon>Pseudomonadales</taxon>
        <taxon>Pseudomonadaceae</taxon>
        <taxon>Stutzerimonas</taxon>
    </lineage>
</organism>
<feature type="transmembrane region" description="Helical" evidence="2">
    <location>
        <begin position="40"/>
        <end position="57"/>
    </location>
</feature>
<dbReference type="EMBL" id="CP007509">
    <property type="protein sequence ID" value="AHY45047.1"/>
    <property type="molecule type" value="Genomic_DNA"/>
</dbReference>
<dbReference type="Proteomes" id="UP000025238">
    <property type="component" value="Chromosome"/>
</dbReference>